<dbReference type="Proteomes" id="UP000594638">
    <property type="component" value="Unassembled WGS sequence"/>
</dbReference>
<reference evidence="2 3" key="1">
    <citation type="submission" date="2019-12" db="EMBL/GenBank/DDBJ databases">
        <authorList>
            <person name="Alioto T."/>
            <person name="Alioto T."/>
            <person name="Gomez Garrido J."/>
        </authorList>
    </citation>
    <scope>NUCLEOTIDE SEQUENCE [LARGE SCALE GENOMIC DNA]</scope>
</reference>
<keyword evidence="1" id="KW-1133">Transmembrane helix</keyword>
<comment type="caution">
    <text evidence="2">The sequence shown here is derived from an EMBL/GenBank/DDBJ whole genome shotgun (WGS) entry which is preliminary data.</text>
</comment>
<protein>
    <recommendedName>
        <fullName evidence="4">Transmembrane protein</fullName>
    </recommendedName>
</protein>
<evidence type="ECO:0000256" key="1">
    <source>
        <dbReference type="SAM" id="Phobius"/>
    </source>
</evidence>
<dbReference type="EMBL" id="CACTIH010009121">
    <property type="protein sequence ID" value="CAA3024960.1"/>
    <property type="molecule type" value="Genomic_DNA"/>
</dbReference>
<name>A0A8S0V4H3_OLEEU</name>
<dbReference type="AlphaFoldDB" id="A0A8S0V4H3"/>
<keyword evidence="1" id="KW-0472">Membrane</keyword>
<keyword evidence="1" id="KW-0812">Transmembrane</keyword>
<evidence type="ECO:0000313" key="2">
    <source>
        <dbReference type="EMBL" id="CAA3024960.1"/>
    </source>
</evidence>
<gene>
    <name evidence="2" type="ORF">OLEA9_A023947</name>
</gene>
<organism evidence="2 3">
    <name type="scientific">Olea europaea subsp. europaea</name>
    <dbReference type="NCBI Taxonomy" id="158383"/>
    <lineage>
        <taxon>Eukaryota</taxon>
        <taxon>Viridiplantae</taxon>
        <taxon>Streptophyta</taxon>
        <taxon>Embryophyta</taxon>
        <taxon>Tracheophyta</taxon>
        <taxon>Spermatophyta</taxon>
        <taxon>Magnoliopsida</taxon>
        <taxon>eudicotyledons</taxon>
        <taxon>Gunneridae</taxon>
        <taxon>Pentapetalae</taxon>
        <taxon>asterids</taxon>
        <taxon>lamiids</taxon>
        <taxon>Lamiales</taxon>
        <taxon>Oleaceae</taxon>
        <taxon>Oleeae</taxon>
        <taxon>Olea</taxon>
    </lineage>
</organism>
<proteinExistence type="predicted"/>
<sequence>MVDLVVADLDVVVMVVDMAVVVWWWYRWFDGCETLVLAVGVAVVMTMVVTVAMPVVWCLRVAIVVAV</sequence>
<dbReference type="Gramene" id="OE9A023947T1">
    <property type="protein sequence ID" value="OE9A023947C1"/>
    <property type="gene ID" value="OE9A023947"/>
</dbReference>
<feature type="transmembrane region" description="Helical" evidence="1">
    <location>
        <begin position="6"/>
        <end position="26"/>
    </location>
</feature>
<evidence type="ECO:0008006" key="4">
    <source>
        <dbReference type="Google" id="ProtNLM"/>
    </source>
</evidence>
<keyword evidence="3" id="KW-1185">Reference proteome</keyword>
<evidence type="ECO:0000313" key="3">
    <source>
        <dbReference type="Proteomes" id="UP000594638"/>
    </source>
</evidence>
<accession>A0A8S0V4H3</accession>
<feature type="transmembrane region" description="Helical" evidence="1">
    <location>
        <begin position="35"/>
        <end position="57"/>
    </location>
</feature>